<evidence type="ECO:0000313" key="3">
    <source>
        <dbReference type="Proteomes" id="UP001139333"/>
    </source>
</evidence>
<dbReference type="Proteomes" id="UP001139333">
    <property type="component" value="Unassembled WGS sequence"/>
</dbReference>
<dbReference type="PROSITE" id="PS01129">
    <property type="entry name" value="PSI_RLU"/>
    <property type="match status" value="1"/>
</dbReference>
<evidence type="ECO:0000313" key="2">
    <source>
        <dbReference type="EMBL" id="MCL1141958.1"/>
    </source>
</evidence>
<evidence type="ECO:0000259" key="1">
    <source>
        <dbReference type="Pfam" id="PF00849"/>
    </source>
</evidence>
<dbReference type="RefSeq" id="WP_248994631.1">
    <property type="nucleotide sequence ID" value="NZ_JAKIKP010000002.1"/>
</dbReference>
<dbReference type="InterPro" id="IPR020103">
    <property type="entry name" value="PsdUridine_synth_cat_dom_sf"/>
</dbReference>
<dbReference type="GO" id="GO:0009982">
    <property type="term" value="F:pseudouridine synthase activity"/>
    <property type="evidence" value="ECO:0007669"/>
    <property type="project" value="InterPro"/>
</dbReference>
<dbReference type="GO" id="GO:0000455">
    <property type="term" value="P:enzyme-directed rRNA pseudouridine synthesis"/>
    <property type="evidence" value="ECO:0007669"/>
    <property type="project" value="TreeGrafter"/>
</dbReference>
<dbReference type="EMBL" id="JAKIKP010000002">
    <property type="protein sequence ID" value="MCL1141958.1"/>
    <property type="molecule type" value="Genomic_DNA"/>
</dbReference>
<accession>A0A9X1ZQ12</accession>
<feature type="domain" description="Pseudouridine synthase RsuA/RluA-like" evidence="1">
    <location>
        <begin position="21"/>
        <end position="170"/>
    </location>
</feature>
<organism evidence="2 3">
    <name type="scientific">Shewanella gaetbuli</name>
    <dbReference type="NCBI Taxonomy" id="220752"/>
    <lineage>
        <taxon>Bacteria</taxon>
        <taxon>Pseudomonadati</taxon>
        <taxon>Pseudomonadota</taxon>
        <taxon>Gammaproteobacteria</taxon>
        <taxon>Alteromonadales</taxon>
        <taxon>Shewanellaceae</taxon>
        <taxon>Shewanella</taxon>
    </lineage>
</organism>
<proteinExistence type="predicted"/>
<dbReference type="GO" id="GO:0003723">
    <property type="term" value="F:RNA binding"/>
    <property type="evidence" value="ECO:0007669"/>
    <property type="project" value="InterPro"/>
</dbReference>
<dbReference type="CDD" id="cd02869">
    <property type="entry name" value="PseudoU_synth_RluA_like"/>
    <property type="match status" value="1"/>
</dbReference>
<dbReference type="InterPro" id="IPR050188">
    <property type="entry name" value="RluA_PseudoU_synthase"/>
</dbReference>
<gene>
    <name evidence="2" type="ORF">L2672_04500</name>
</gene>
<dbReference type="Gene3D" id="3.30.2350.10">
    <property type="entry name" value="Pseudouridine synthase"/>
    <property type="match status" value="1"/>
</dbReference>
<dbReference type="PANTHER" id="PTHR21600:SF89">
    <property type="entry name" value="RIBOSOMAL LARGE SUBUNIT PSEUDOURIDINE SYNTHASE A"/>
    <property type="match status" value="1"/>
</dbReference>
<dbReference type="PANTHER" id="PTHR21600">
    <property type="entry name" value="MITOCHONDRIAL RNA PSEUDOURIDINE SYNTHASE"/>
    <property type="match status" value="1"/>
</dbReference>
<keyword evidence="3" id="KW-1185">Reference proteome</keyword>
<dbReference type="AlphaFoldDB" id="A0A9X1ZQ12"/>
<sequence length="220" mass="24567">MSEFIAPPCAEQISILYQDEHLLLINKPSGLLSLSGKNPQNFDSVHYRLVQQFPNCTLVHRLDFGTSGIMLVALNKHINGLLTKQFQSGLVEKTYTAILQHELVESTGDITLPIAKAEFPLMQVCHHTGKPSHSRYQLVEVVKDADGNLSSRVIFTPITGRTHQLRLHSQQIGHPILGCDLYSMGESAKLAPRLLLHATTLTFTHPISAEKIHWQCECPF</sequence>
<dbReference type="GO" id="GO:0140098">
    <property type="term" value="F:catalytic activity, acting on RNA"/>
    <property type="evidence" value="ECO:0007669"/>
    <property type="project" value="UniProtKB-ARBA"/>
</dbReference>
<dbReference type="InterPro" id="IPR006224">
    <property type="entry name" value="PsdUridine_synth_RluA-like_CS"/>
</dbReference>
<name>A0A9X1ZQ12_9GAMM</name>
<dbReference type="Pfam" id="PF00849">
    <property type="entry name" value="PseudoU_synth_2"/>
    <property type="match status" value="1"/>
</dbReference>
<reference evidence="2" key="1">
    <citation type="submission" date="2022-01" db="EMBL/GenBank/DDBJ databases">
        <title>Whole genome-based taxonomy of the Shewanellaceae.</title>
        <authorList>
            <person name="Martin-Rodriguez A.J."/>
        </authorList>
    </citation>
    <scope>NUCLEOTIDE SEQUENCE</scope>
    <source>
        <strain evidence="2">DSM 16422</strain>
    </source>
</reference>
<protein>
    <submittedName>
        <fullName evidence="2">RluA family pseudouridine synthase</fullName>
    </submittedName>
</protein>
<dbReference type="SUPFAM" id="SSF55120">
    <property type="entry name" value="Pseudouridine synthase"/>
    <property type="match status" value="1"/>
</dbReference>
<comment type="caution">
    <text evidence="2">The sequence shown here is derived from an EMBL/GenBank/DDBJ whole genome shotgun (WGS) entry which is preliminary data.</text>
</comment>
<dbReference type="InterPro" id="IPR006145">
    <property type="entry name" value="PsdUridine_synth_RsuA/RluA"/>
</dbReference>